<keyword evidence="3" id="KW-1185">Reference proteome</keyword>
<accession>A0A9P6MEI9</accession>
<protein>
    <submittedName>
        <fullName evidence="2">Uncharacterized protein</fullName>
    </submittedName>
</protein>
<organism evidence="2 3">
    <name type="scientific">Entomortierella chlamydospora</name>
    <dbReference type="NCBI Taxonomy" id="101097"/>
    <lineage>
        <taxon>Eukaryota</taxon>
        <taxon>Fungi</taxon>
        <taxon>Fungi incertae sedis</taxon>
        <taxon>Mucoromycota</taxon>
        <taxon>Mortierellomycotina</taxon>
        <taxon>Mortierellomycetes</taxon>
        <taxon>Mortierellales</taxon>
        <taxon>Mortierellaceae</taxon>
        <taxon>Entomortierella</taxon>
    </lineage>
</organism>
<reference evidence="2" key="1">
    <citation type="journal article" date="2020" name="Fungal Divers.">
        <title>Resolving the Mortierellaceae phylogeny through synthesis of multi-gene phylogenetics and phylogenomics.</title>
        <authorList>
            <person name="Vandepol N."/>
            <person name="Liber J."/>
            <person name="Desiro A."/>
            <person name="Na H."/>
            <person name="Kennedy M."/>
            <person name="Barry K."/>
            <person name="Grigoriev I.V."/>
            <person name="Miller A.N."/>
            <person name="O'Donnell K."/>
            <person name="Stajich J.E."/>
            <person name="Bonito G."/>
        </authorList>
    </citation>
    <scope>NUCLEOTIDE SEQUENCE</scope>
    <source>
        <strain evidence="2">NRRL 2769</strain>
    </source>
</reference>
<name>A0A9P6MEI9_9FUNG</name>
<evidence type="ECO:0000313" key="2">
    <source>
        <dbReference type="EMBL" id="KAF9995019.1"/>
    </source>
</evidence>
<dbReference type="AlphaFoldDB" id="A0A9P6MEI9"/>
<dbReference type="EMBL" id="JAAAID010003940">
    <property type="protein sequence ID" value="KAF9995019.1"/>
    <property type="molecule type" value="Genomic_DNA"/>
</dbReference>
<feature type="non-terminal residue" evidence="2">
    <location>
        <position position="57"/>
    </location>
</feature>
<sequence length="57" mass="6524">MCSWFNPKTTRTEVLPQSDDPKLSSVDSFAYQVNIIITDPLQEGRRRDSIQRNSPGQ</sequence>
<gene>
    <name evidence="2" type="ORF">BGZ80_007629</name>
</gene>
<comment type="caution">
    <text evidence="2">The sequence shown here is derived from an EMBL/GenBank/DDBJ whole genome shotgun (WGS) entry which is preliminary data.</text>
</comment>
<proteinExistence type="predicted"/>
<feature type="region of interest" description="Disordered" evidence="1">
    <location>
        <begin position="1"/>
        <end position="21"/>
    </location>
</feature>
<evidence type="ECO:0000313" key="3">
    <source>
        <dbReference type="Proteomes" id="UP000703661"/>
    </source>
</evidence>
<dbReference type="Proteomes" id="UP000703661">
    <property type="component" value="Unassembled WGS sequence"/>
</dbReference>
<evidence type="ECO:0000256" key="1">
    <source>
        <dbReference type="SAM" id="MobiDB-lite"/>
    </source>
</evidence>